<sequence>MPPTLIHESHWSKLLLATALLSAYCLAGCLMEHLTLFFTWSLVSSDKDLKIIQQFSGMRTLYIYVLPTIALTLVTATFMYETRGHFWWQWWCMGCLVVSWVSGAVVQGPLQIRVRERQDRVALARLRGSSWVRTGAMVGNAVVVCYVVLAQV</sequence>
<comment type="caution">
    <text evidence="2">The sequence shown here is derived from an EMBL/GenBank/DDBJ whole genome shotgun (WGS) entry which is preliminary data.</text>
</comment>
<feature type="transmembrane region" description="Helical" evidence="1">
    <location>
        <begin position="14"/>
        <end position="40"/>
    </location>
</feature>
<keyword evidence="3" id="KW-1185">Reference proteome</keyword>
<proteinExistence type="predicted"/>
<evidence type="ECO:0000313" key="2">
    <source>
        <dbReference type="EMBL" id="KAK4541073.1"/>
    </source>
</evidence>
<feature type="transmembrane region" description="Helical" evidence="1">
    <location>
        <begin position="131"/>
        <end position="149"/>
    </location>
</feature>
<feature type="transmembrane region" description="Helical" evidence="1">
    <location>
        <begin position="86"/>
        <end position="110"/>
    </location>
</feature>
<dbReference type="EMBL" id="JAVFHQ010000057">
    <property type="protein sequence ID" value="KAK4541073.1"/>
    <property type="molecule type" value="Genomic_DNA"/>
</dbReference>
<keyword evidence="1" id="KW-1133">Transmembrane helix</keyword>
<accession>A0AAV9J7P1</accession>
<protein>
    <submittedName>
        <fullName evidence="2">Uncharacterized protein</fullName>
    </submittedName>
</protein>
<dbReference type="AlphaFoldDB" id="A0AAV9J7P1"/>
<evidence type="ECO:0000313" key="3">
    <source>
        <dbReference type="Proteomes" id="UP001324427"/>
    </source>
</evidence>
<organism evidence="2 3">
    <name type="scientific">Oleoguttula mirabilis</name>
    <dbReference type="NCBI Taxonomy" id="1507867"/>
    <lineage>
        <taxon>Eukaryota</taxon>
        <taxon>Fungi</taxon>
        <taxon>Dikarya</taxon>
        <taxon>Ascomycota</taxon>
        <taxon>Pezizomycotina</taxon>
        <taxon>Dothideomycetes</taxon>
        <taxon>Dothideomycetidae</taxon>
        <taxon>Mycosphaerellales</taxon>
        <taxon>Teratosphaeriaceae</taxon>
        <taxon>Oleoguttula</taxon>
    </lineage>
</organism>
<keyword evidence="1" id="KW-0472">Membrane</keyword>
<feature type="transmembrane region" description="Helical" evidence="1">
    <location>
        <begin position="61"/>
        <end position="80"/>
    </location>
</feature>
<evidence type="ECO:0000256" key="1">
    <source>
        <dbReference type="SAM" id="Phobius"/>
    </source>
</evidence>
<name>A0AAV9J7P1_9PEZI</name>
<reference evidence="2 3" key="1">
    <citation type="submission" date="2021-11" db="EMBL/GenBank/DDBJ databases">
        <title>Black yeast isolated from Biological Soil Crust.</title>
        <authorList>
            <person name="Kurbessoian T."/>
        </authorList>
    </citation>
    <scope>NUCLEOTIDE SEQUENCE [LARGE SCALE GENOMIC DNA]</scope>
    <source>
        <strain evidence="2 3">CCFEE 5522</strain>
    </source>
</reference>
<keyword evidence="1" id="KW-0812">Transmembrane</keyword>
<gene>
    <name evidence="2" type="ORF">LTR36_008298</name>
</gene>
<dbReference type="Proteomes" id="UP001324427">
    <property type="component" value="Unassembled WGS sequence"/>
</dbReference>